<keyword evidence="1" id="KW-0472">Membrane</keyword>
<name>A0A6P2DLA9_9BACT</name>
<keyword evidence="1" id="KW-0812">Transmembrane</keyword>
<dbReference type="RefSeq" id="WP_162672992.1">
    <property type="nucleotide sequence ID" value="NZ_LR593886.1"/>
</dbReference>
<proteinExistence type="predicted"/>
<dbReference type="KEGG" id="gms:SOIL9_72240"/>
<feature type="transmembrane region" description="Helical" evidence="1">
    <location>
        <begin position="44"/>
        <end position="70"/>
    </location>
</feature>
<organism evidence="2 3">
    <name type="scientific">Gemmata massiliana</name>
    <dbReference type="NCBI Taxonomy" id="1210884"/>
    <lineage>
        <taxon>Bacteria</taxon>
        <taxon>Pseudomonadati</taxon>
        <taxon>Planctomycetota</taxon>
        <taxon>Planctomycetia</taxon>
        <taxon>Gemmatales</taxon>
        <taxon>Gemmataceae</taxon>
        <taxon>Gemmata</taxon>
    </lineage>
</organism>
<dbReference type="Proteomes" id="UP000464178">
    <property type="component" value="Chromosome"/>
</dbReference>
<accession>A0A6P2DLA9</accession>
<evidence type="ECO:0000256" key="1">
    <source>
        <dbReference type="SAM" id="Phobius"/>
    </source>
</evidence>
<gene>
    <name evidence="2" type="ORF">SOIL9_72240</name>
</gene>
<evidence type="ECO:0000313" key="3">
    <source>
        <dbReference type="Proteomes" id="UP000464178"/>
    </source>
</evidence>
<dbReference type="AlphaFoldDB" id="A0A6P2DLA9"/>
<sequence length="125" mass="13123">MTAPVGGPEFINALLFVAVAGLFLLFARDWTVRLAGVVLMLPRLLAAPLTLGEVLLFGCTIVAAISHIVYGWKFGTGEPESEVPEVSDAPEPDDVSEPSVCVACRGSIPAGESKCPQCGWSYTTG</sequence>
<evidence type="ECO:0000313" key="2">
    <source>
        <dbReference type="EMBL" id="VTS03316.1"/>
    </source>
</evidence>
<dbReference type="EMBL" id="LR593886">
    <property type="protein sequence ID" value="VTS03316.1"/>
    <property type="molecule type" value="Genomic_DNA"/>
</dbReference>
<feature type="transmembrane region" description="Helical" evidence="1">
    <location>
        <begin position="12"/>
        <end position="32"/>
    </location>
</feature>
<protein>
    <submittedName>
        <fullName evidence="2">Uncharacterized protein</fullName>
    </submittedName>
</protein>
<reference evidence="2 3" key="1">
    <citation type="submission" date="2019-05" db="EMBL/GenBank/DDBJ databases">
        <authorList>
            <consortium name="Science for Life Laboratories"/>
        </authorList>
    </citation>
    <scope>NUCLEOTIDE SEQUENCE [LARGE SCALE GENOMIC DNA]</scope>
    <source>
        <strain evidence="2">Soil9</strain>
    </source>
</reference>
<keyword evidence="1" id="KW-1133">Transmembrane helix</keyword>
<keyword evidence="3" id="KW-1185">Reference proteome</keyword>